<name>A0ABP0GRI0_CLALP</name>
<dbReference type="PANTHER" id="PTHR43788:SF16">
    <property type="entry name" value="HELICASE WITH ZINC FINGER 2"/>
    <property type="match status" value="1"/>
</dbReference>
<dbReference type="Pfam" id="PF13087">
    <property type="entry name" value="AAA_12"/>
    <property type="match status" value="1"/>
</dbReference>
<dbReference type="InterPro" id="IPR001900">
    <property type="entry name" value="RNase_II/R"/>
</dbReference>
<dbReference type="InterPro" id="IPR041677">
    <property type="entry name" value="DNA2/NAM7_AAA_11"/>
</dbReference>
<keyword evidence="4" id="KW-0347">Helicase</keyword>
<organism evidence="7 8">
    <name type="scientific">Clavelina lepadiformis</name>
    <name type="common">Light-bulb sea squirt</name>
    <name type="synonym">Ascidia lepadiformis</name>
    <dbReference type="NCBI Taxonomy" id="159417"/>
    <lineage>
        <taxon>Eukaryota</taxon>
        <taxon>Metazoa</taxon>
        <taxon>Chordata</taxon>
        <taxon>Tunicata</taxon>
        <taxon>Ascidiacea</taxon>
        <taxon>Aplousobranchia</taxon>
        <taxon>Clavelinidae</taxon>
        <taxon>Clavelina</taxon>
    </lineage>
</organism>
<reference evidence="7 8" key="1">
    <citation type="submission" date="2024-02" db="EMBL/GenBank/DDBJ databases">
        <authorList>
            <person name="Daric V."/>
            <person name="Darras S."/>
        </authorList>
    </citation>
    <scope>NUCLEOTIDE SEQUENCE [LARGE SCALE GENOMIC DNA]</scope>
</reference>
<dbReference type="SUPFAM" id="SSF52540">
    <property type="entry name" value="P-loop containing nucleoside triphosphate hydrolases"/>
    <property type="match status" value="1"/>
</dbReference>
<feature type="domain" description="RNB" evidence="6">
    <location>
        <begin position="253"/>
        <end position="636"/>
    </location>
</feature>
<dbReference type="InterPro" id="IPR047187">
    <property type="entry name" value="SF1_C_Upf1"/>
</dbReference>
<evidence type="ECO:0000256" key="5">
    <source>
        <dbReference type="ARBA" id="ARBA00022840"/>
    </source>
</evidence>
<evidence type="ECO:0000313" key="8">
    <source>
        <dbReference type="Proteomes" id="UP001642483"/>
    </source>
</evidence>
<evidence type="ECO:0000256" key="1">
    <source>
        <dbReference type="ARBA" id="ARBA00007913"/>
    </source>
</evidence>
<dbReference type="Pfam" id="PF13086">
    <property type="entry name" value="AAA_11"/>
    <property type="match status" value="1"/>
</dbReference>
<dbReference type="PANTHER" id="PTHR43788">
    <property type="entry name" value="DNA2/NAM7 HELICASE FAMILY MEMBER"/>
    <property type="match status" value="1"/>
</dbReference>
<evidence type="ECO:0000256" key="4">
    <source>
        <dbReference type="ARBA" id="ARBA00022806"/>
    </source>
</evidence>
<dbReference type="InterPro" id="IPR012340">
    <property type="entry name" value="NA-bd_OB-fold"/>
</dbReference>
<dbReference type="Gene3D" id="3.40.50.300">
    <property type="entry name" value="P-loop containing nucleotide triphosphate hydrolases"/>
    <property type="match status" value="2"/>
</dbReference>
<comment type="caution">
    <text evidence="7">The sequence shown here is derived from an EMBL/GenBank/DDBJ whole genome shotgun (WGS) entry which is preliminary data.</text>
</comment>
<keyword evidence="2" id="KW-0547">Nucleotide-binding</keyword>
<evidence type="ECO:0000259" key="6">
    <source>
        <dbReference type="SMART" id="SM00955"/>
    </source>
</evidence>
<keyword evidence="8" id="KW-1185">Reference proteome</keyword>
<dbReference type="Proteomes" id="UP001642483">
    <property type="component" value="Unassembled WGS sequence"/>
</dbReference>
<dbReference type="CDD" id="cd18808">
    <property type="entry name" value="SF1_C_Upf1"/>
    <property type="match status" value="1"/>
</dbReference>
<protein>
    <recommendedName>
        <fullName evidence="6">RNB domain-containing protein</fullName>
    </recommendedName>
</protein>
<dbReference type="Pfam" id="PF25049">
    <property type="entry name" value="OB_HELZ2"/>
    <property type="match status" value="1"/>
</dbReference>
<dbReference type="SMART" id="SM00955">
    <property type="entry name" value="RNB"/>
    <property type="match status" value="1"/>
</dbReference>
<dbReference type="InterPro" id="IPR056787">
    <property type="entry name" value="OB_HELZ2"/>
</dbReference>
<keyword evidence="3" id="KW-0378">Hydrolase</keyword>
<evidence type="ECO:0000256" key="3">
    <source>
        <dbReference type="ARBA" id="ARBA00022801"/>
    </source>
</evidence>
<accession>A0ABP0GRI0</accession>
<dbReference type="EMBL" id="CAWYQH010000141">
    <property type="protein sequence ID" value="CAK8694340.1"/>
    <property type="molecule type" value="Genomic_DNA"/>
</dbReference>
<dbReference type="InterPro" id="IPR027417">
    <property type="entry name" value="P-loop_NTPase"/>
</dbReference>
<dbReference type="InterPro" id="IPR050534">
    <property type="entry name" value="Coronavir_polyprotein_1ab"/>
</dbReference>
<gene>
    <name evidence="7" type="ORF">CVLEPA_LOCUS27717</name>
</gene>
<evidence type="ECO:0000256" key="2">
    <source>
        <dbReference type="ARBA" id="ARBA00022741"/>
    </source>
</evidence>
<dbReference type="Pfam" id="PF00773">
    <property type="entry name" value="RNB"/>
    <property type="match status" value="1"/>
</dbReference>
<dbReference type="InterPro" id="IPR041679">
    <property type="entry name" value="DNA2/NAM7-like_C"/>
</dbReference>
<proteinExistence type="inferred from homology"/>
<dbReference type="SUPFAM" id="SSF50249">
    <property type="entry name" value="Nucleic acid-binding proteins"/>
    <property type="match status" value="2"/>
</dbReference>
<comment type="similarity">
    <text evidence="1">Belongs to the DNA2/NAM7 helicase family.</text>
</comment>
<keyword evidence="5" id="KW-0067">ATP-binding</keyword>
<sequence length="1503" mass="173277">MEISEDPNEPDTDTSTYAKYRDQIYELCSVDELEKLLQADAQKYKKCRLQRRNRWSGKAIVIDDEGDENVIQLPTMKSLGRAFDGDTVVVHISDEEDDYRTAEVIGVLQRKENVYERIFVCQLDERKRMIAIGNEPILFNLKSSETHNHTRRIHVYKRTENNSMVTLIKKEILQSEIENFSRSQLNVGKLFSVRYMRWTHYHRNPLGYVEGLYSNDRQTHINVKYHVPREHRKEINNDARELVQAFLSSKPKRHDLTKLFVFTIDDKKAKIYDDGLSVEQCKEHTDCWKVGVHVADVASVIPEDSSVEIEAKARGCTFSTGSPSEGRMFPKVINESCSLTSGTETYAVSLFFHSSRPPKDMYSTLKDDPANQNEDHGNLSLDFNFFLTKIQPKLNISFEKAQEHLHKHNGKEFEDSCENNISQHIYQLWKIFWEFRVMRLESAAFYRQFQESDYSNSEWHYNCMARILVEEAMITLNLLAVKFMNFHKCEFYARAQSAPIEKKLLEWPYSTLSNYQTSCQKYFCKCVGVSNGFEEEVPLKERILVSLKVWEDIRVALHEGKLEAAIFLACCDDKQPELMHGLRKLYRIMSKATCLHSTTYKAHCHMRLEAYAQCSSPIRRYGDFQNQTILIGILNGQTRDNSNQRKSPENLAEHINERETNHKKHDKEVDLFKLCQQFQPHYVEGFVTQIGGDRFEVSFPILDEPYIIYNSKLLPTNTENTKLETKFSWLIRYYDLDETDLMPPPDFVEAKTIDARDWMNFLMVLNENKLMQQNRNNIEKALSCVVDSIGTLPQRSNGVEYLKTPNNIIHGKKIQLNISQSSNLHFQLFKTVKNGILRLTPQIFHVQDIFNICLHHQSRYGVFDFSYDQGETMFADKELKSYYKHWFELIHLDGAYASVSNGNSIYLKTKLTVNSKNDQRFGVFKVSIVYYEERFVFIRHGDFVCVRAPKKESDETFSWVAHGIITEVEKEDKCDTTITFMISKIDEMESPPNCEMVALLEVIPLSISHRRMKNALRSLPDMKPLIKDICLGNIDSRMEPVITGSSSTNHSIQSDSKQPVGDLEVSLNAEQVEQIERALSQEVTLIQGPPGTGKSLMGAYLAYYYVQARLNLLKDETTKRAKVLYCGPSNKSVDVVAGYLKNFTDLRIVRVYGSLLEEKDFPIPNKPKLHSQSEDTPDPKLRSFGLHHIIREDRKPFASKLTEFDKLFKEKPEKVKFEDYQEYTKILKKAKMTELKERNVVLCTCITAGGSPVNNVQYTHCIVDECGMCSEPECLVPLTTAAAKSESLQIALIGDHKQLEPIITCEQAARTGLKISLFERLNKYAGKLTRQYRMVKEICSFPSKEFYGNELKTDDSAFWRQIERSPIAFIHVEGEEAENDAKSKFNIKEIDAVVKEVQELAADSADDVMILTPYIAQCEKLRERLQVGYKNLRIGTVISSQGSEANHVILSTVRSNSALPREELPHNSWLYKNLGFVSDDHQINVAITRARDSLRIVGKYVLG</sequence>
<evidence type="ECO:0000313" key="7">
    <source>
        <dbReference type="EMBL" id="CAK8694340.1"/>
    </source>
</evidence>